<gene>
    <name evidence="2" type="ORF">RHOBADRAFT_42952</name>
</gene>
<dbReference type="GeneID" id="28974587"/>
<proteinExistence type="predicted"/>
<name>A0A194S7A3_RHOGW</name>
<evidence type="ECO:0000256" key="1">
    <source>
        <dbReference type="SAM" id="MobiDB-lite"/>
    </source>
</evidence>
<feature type="region of interest" description="Disordered" evidence="1">
    <location>
        <begin position="325"/>
        <end position="384"/>
    </location>
</feature>
<feature type="compositionally biased region" description="Low complexity" evidence="1">
    <location>
        <begin position="145"/>
        <end position="163"/>
    </location>
</feature>
<dbReference type="Proteomes" id="UP000053890">
    <property type="component" value="Unassembled WGS sequence"/>
</dbReference>
<sequence length="414" mass="46032">MSHLYSPTELTQLRDERWPLGDDWADWVGTAEKLESDALRNPNIAADSDTGEVNRAALCAFVDGLLDNTCAYLFSHMNESDRHNAIDSIRSYHDILVNWPAQPSLRQQLTNPHRFLATHVHGEDVTDLVRRAQAGAYTARRQRRGMSPAPASAARAAGAGPRSVPVSRAREGRPAGPGRGWGHVQRRARRVRLRRYKGLLVDSEGWPSGHSWADYIRTAEIVVNDALENDHIGAVPAHNDAITAWVLDAVEPGYDRRTLFDRLPELVRSECILSLRNVGASLISYSGGDLRVPSQRNFVDDKARSVGLDPAVNAHANRDLTAYQPRARSRSLTPVPQQRSRSATRPPVPSHVHPEAHAHHAHASSSRQPTLSPDPLDLGDFDHSWQHDPAQYSHDLDDPEFDLDALLDSWTYGQ</sequence>
<accession>A0A194S7A3</accession>
<reference evidence="2 3" key="1">
    <citation type="journal article" date="2015" name="Front. Microbiol.">
        <title>Genome sequence of the plant growth promoting endophytic yeast Rhodotorula graminis WP1.</title>
        <authorList>
            <person name="Firrincieli A."/>
            <person name="Otillar R."/>
            <person name="Salamov A."/>
            <person name="Schmutz J."/>
            <person name="Khan Z."/>
            <person name="Redman R.S."/>
            <person name="Fleck N.D."/>
            <person name="Lindquist E."/>
            <person name="Grigoriev I.V."/>
            <person name="Doty S.L."/>
        </authorList>
    </citation>
    <scope>NUCLEOTIDE SEQUENCE [LARGE SCALE GENOMIC DNA]</scope>
    <source>
        <strain evidence="2 3">WP1</strain>
    </source>
</reference>
<protein>
    <submittedName>
        <fullName evidence="2">Uncharacterized protein</fullName>
    </submittedName>
</protein>
<dbReference type="AlphaFoldDB" id="A0A194S7A3"/>
<dbReference type="OrthoDB" id="10673953at2759"/>
<feature type="compositionally biased region" description="Polar residues" evidence="1">
    <location>
        <begin position="330"/>
        <end position="343"/>
    </location>
</feature>
<dbReference type="EMBL" id="KQ474076">
    <property type="protein sequence ID" value="KPV76608.1"/>
    <property type="molecule type" value="Genomic_DNA"/>
</dbReference>
<organism evidence="2 3">
    <name type="scientific">Rhodotorula graminis (strain WP1)</name>
    <dbReference type="NCBI Taxonomy" id="578459"/>
    <lineage>
        <taxon>Eukaryota</taxon>
        <taxon>Fungi</taxon>
        <taxon>Dikarya</taxon>
        <taxon>Basidiomycota</taxon>
        <taxon>Pucciniomycotina</taxon>
        <taxon>Microbotryomycetes</taxon>
        <taxon>Sporidiobolales</taxon>
        <taxon>Sporidiobolaceae</taxon>
        <taxon>Rhodotorula</taxon>
    </lineage>
</organism>
<keyword evidence="3" id="KW-1185">Reference proteome</keyword>
<feature type="region of interest" description="Disordered" evidence="1">
    <location>
        <begin position="137"/>
        <end position="183"/>
    </location>
</feature>
<dbReference type="RefSeq" id="XP_018272657.1">
    <property type="nucleotide sequence ID" value="XM_018414139.1"/>
</dbReference>
<evidence type="ECO:0000313" key="2">
    <source>
        <dbReference type="EMBL" id="KPV76608.1"/>
    </source>
</evidence>
<evidence type="ECO:0000313" key="3">
    <source>
        <dbReference type="Proteomes" id="UP000053890"/>
    </source>
</evidence>